<reference evidence="5 6" key="2">
    <citation type="journal article" date="2013" name="Genome Announc.">
        <title>Genome Sequence of Growth-Improving Paenibacillus mucilaginosus Strain KNP414.</title>
        <authorList>
            <person name="Lu J.J."/>
            <person name="Wang J.F."/>
            <person name="Hu X.F."/>
        </authorList>
    </citation>
    <scope>NUCLEOTIDE SEQUENCE [LARGE SCALE GENOMIC DNA]</scope>
    <source>
        <strain evidence="5 6">KNP414</strain>
    </source>
</reference>
<dbReference type="PROSITE" id="PS00041">
    <property type="entry name" value="HTH_ARAC_FAMILY_1"/>
    <property type="match status" value="1"/>
</dbReference>
<keyword evidence="1" id="KW-0805">Transcription regulation</keyword>
<dbReference type="EMBL" id="CP002869">
    <property type="protein sequence ID" value="AEI40319.1"/>
    <property type="molecule type" value="Genomic_DNA"/>
</dbReference>
<dbReference type="Pfam" id="PF12833">
    <property type="entry name" value="HTH_18"/>
    <property type="match status" value="1"/>
</dbReference>
<evidence type="ECO:0000256" key="1">
    <source>
        <dbReference type="ARBA" id="ARBA00023015"/>
    </source>
</evidence>
<dbReference type="SMART" id="SM00342">
    <property type="entry name" value="HTH_ARAC"/>
    <property type="match status" value="1"/>
</dbReference>
<evidence type="ECO:0000313" key="5">
    <source>
        <dbReference type="EMBL" id="AEI40319.1"/>
    </source>
</evidence>
<sequence>MVRGKLNMGYNYNSLRTSFDFAYQSTTTLEDWHIFHMHEGMEFLYVHEGRGYAIIDQKIVEMGPRTLVYFQPFQLHGTKVYLDQSSVYTRSILSFEPSELNAYLQLYPALKAFFHSLWKTKQAAQIISELPANNPLESMFEHYHRTLNTCSPSELKEEYILFIIGFLQYVKSIWPQQKVDEDQLTAASPSYMERIMTWIEENYMNEFHLEDLSKELHLSPYYIAHLFHNSTGSNISQYLTARRMRQACWLLKNSTLSIQQICQQVGLTNVSYFCKKFKEFTGRTPLKYRIGGAQ</sequence>
<feature type="domain" description="HTH araC/xylS-type" evidence="4">
    <location>
        <begin position="193"/>
        <end position="291"/>
    </location>
</feature>
<dbReference type="SUPFAM" id="SSF51215">
    <property type="entry name" value="Regulatory protein AraC"/>
    <property type="match status" value="1"/>
</dbReference>
<gene>
    <name evidence="5" type="ordered locus">KNP414_01757</name>
</gene>
<dbReference type="Gene3D" id="2.60.120.10">
    <property type="entry name" value="Jelly Rolls"/>
    <property type="match status" value="1"/>
</dbReference>
<dbReference type="Pfam" id="PF02311">
    <property type="entry name" value="AraC_binding"/>
    <property type="match status" value="1"/>
</dbReference>
<dbReference type="GO" id="GO:0043565">
    <property type="term" value="F:sequence-specific DNA binding"/>
    <property type="evidence" value="ECO:0007669"/>
    <property type="project" value="InterPro"/>
</dbReference>
<dbReference type="PATRIC" id="fig|1036673.3.peg.1563"/>
<keyword evidence="2" id="KW-0238">DNA-binding</keyword>
<dbReference type="KEGG" id="pms:KNP414_01757"/>
<dbReference type="GO" id="GO:0003700">
    <property type="term" value="F:DNA-binding transcription factor activity"/>
    <property type="evidence" value="ECO:0007669"/>
    <property type="project" value="InterPro"/>
</dbReference>
<dbReference type="PANTHER" id="PTHR43280">
    <property type="entry name" value="ARAC-FAMILY TRANSCRIPTIONAL REGULATOR"/>
    <property type="match status" value="1"/>
</dbReference>
<dbReference type="InterPro" id="IPR018060">
    <property type="entry name" value="HTH_AraC"/>
</dbReference>
<protein>
    <submittedName>
        <fullName evidence="5">Transcriptional regulator, AraC family</fullName>
    </submittedName>
</protein>
<reference evidence="6" key="1">
    <citation type="submission" date="2011-06" db="EMBL/GenBank/DDBJ databases">
        <title>Complete genome sequence of Paenibacillus mucilaginosus KNP414.</title>
        <authorList>
            <person name="Wang J."/>
            <person name="Hu S."/>
            <person name="Hu X."/>
            <person name="Zhang B."/>
            <person name="Dong D."/>
            <person name="Zhang S."/>
            <person name="Zhao K."/>
            <person name="Wu D."/>
        </authorList>
    </citation>
    <scope>NUCLEOTIDE SEQUENCE [LARGE SCALE GENOMIC DNA]</scope>
    <source>
        <strain evidence="6">KNP414</strain>
    </source>
</reference>
<dbReference type="InterPro" id="IPR037923">
    <property type="entry name" value="HTH-like"/>
</dbReference>
<dbReference type="InterPro" id="IPR009057">
    <property type="entry name" value="Homeodomain-like_sf"/>
</dbReference>
<accession>F8FQ99</accession>
<evidence type="ECO:0000259" key="4">
    <source>
        <dbReference type="PROSITE" id="PS01124"/>
    </source>
</evidence>
<organism evidence="5 6">
    <name type="scientific">Paenibacillus mucilaginosus (strain KNP414)</name>
    <dbReference type="NCBI Taxonomy" id="1036673"/>
    <lineage>
        <taxon>Bacteria</taxon>
        <taxon>Bacillati</taxon>
        <taxon>Bacillota</taxon>
        <taxon>Bacilli</taxon>
        <taxon>Bacillales</taxon>
        <taxon>Paenibacillaceae</taxon>
        <taxon>Paenibacillus</taxon>
    </lineage>
</organism>
<evidence type="ECO:0000256" key="3">
    <source>
        <dbReference type="ARBA" id="ARBA00023163"/>
    </source>
</evidence>
<dbReference type="SUPFAM" id="SSF46689">
    <property type="entry name" value="Homeodomain-like"/>
    <property type="match status" value="2"/>
</dbReference>
<dbReference type="InterPro" id="IPR014710">
    <property type="entry name" value="RmlC-like_jellyroll"/>
</dbReference>
<evidence type="ECO:0000256" key="2">
    <source>
        <dbReference type="ARBA" id="ARBA00023125"/>
    </source>
</evidence>
<name>F8FQ99_PAEMK</name>
<proteinExistence type="predicted"/>
<dbReference type="PROSITE" id="PS01124">
    <property type="entry name" value="HTH_ARAC_FAMILY_2"/>
    <property type="match status" value="1"/>
</dbReference>
<dbReference type="AlphaFoldDB" id="F8FQ99"/>
<dbReference type="PANTHER" id="PTHR43280:SF28">
    <property type="entry name" value="HTH-TYPE TRANSCRIPTIONAL ACTIVATOR RHAS"/>
    <property type="match status" value="1"/>
</dbReference>
<dbReference type="Gene3D" id="1.10.10.60">
    <property type="entry name" value="Homeodomain-like"/>
    <property type="match status" value="2"/>
</dbReference>
<dbReference type="InterPro" id="IPR003313">
    <property type="entry name" value="AraC-bd"/>
</dbReference>
<evidence type="ECO:0000313" key="6">
    <source>
        <dbReference type="Proteomes" id="UP000006620"/>
    </source>
</evidence>
<keyword evidence="3" id="KW-0804">Transcription</keyword>
<dbReference type="Proteomes" id="UP000006620">
    <property type="component" value="Chromosome"/>
</dbReference>
<dbReference type="HOGENOM" id="CLU_000445_88_3_9"/>
<dbReference type="InterPro" id="IPR018062">
    <property type="entry name" value="HTH_AraC-typ_CS"/>
</dbReference>